<evidence type="ECO:0000313" key="2">
    <source>
        <dbReference type="Proteomes" id="UP001556367"/>
    </source>
</evidence>
<protein>
    <recommendedName>
        <fullName evidence="3">Mitochondrial zinc maintenance protein 1, mitochondrial</fullName>
    </recommendedName>
</protein>
<keyword evidence="2" id="KW-1185">Reference proteome</keyword>
<accession>A0ABR3IYG0</accession>
<evidence type="ECO:0000313" key="1">
    <source>
        <dbReference type="EMBL" id="KAL0948240.1"/>
    </source>
</evidence>
<dbReference type="EMBL" id="JASNQZ010000014">
    <property type="protein sequence ID" value="KAL0948240.1"/>
    <property type="molecule type" value="Genomic_DNA"/>
</dbReference>
<organism evidence="1 2">
    <name type="scientific">Hohenbuehelia grisea</name>
    <dbReference type="NCBI Taxonomy" id="104357"/>
    <lineage>
        <taxon>Eukaryota</taxon>
        <taxon>Fungi</taxon>
        <taxon>Dikarya</taxon>
        <taxon>Basidiomycota</taxon>
        <taxon>Agaricomycotina</taxon>
        <taxon>Agaricomycetes</taxon>
        <taxon>Agaricomycetidae</taxon>
        <taxon>Agaricales</taxon>
        <taxon>Pleurotineae</taxon>
        <taxon>Pleurotaceae</taxon>
        <taxon>Hohenbuehelia</taxon>
    </lineage>
</organism>
<evidence type="ECO:0008006" key="3">
    <source>
        <dbReference type="Google" id="ProtNLM"/>
    </source>
</evidence>
<comment type="caution">
    <text evidence="1">The sequence shown here is derived from an EMBL/GenBank/DDBJ whole genome shotgun (WGS) entry which is preliminary data.</text>
</comment>
<gene>
    <name evidence="1" type="ORF">HGRIS_010838</name>
</gene>
<proteinExistence type="predicted"/>
<dbReference type="Proteomes" id="UP001556367">
    <property type="component" value="Unassembled WGS sequence"/>
</dbReference>
<name>A0ABR3IYG0_9AGAR</name>
<reference evidence="2" key="1">
    <citation type="submission" date="2024-06" db="EMBL/GenBank/DDBJ databases">
        <title>Multi-omics analyses provide insights into the biosynthesis of the anticancer antibiotic pleurotin in Hohenbuehelia grisea.</title>
        <authorList>
            <person name="Weaver J.A."/>
            <person name="Alberti F."/>
        </authorList>
    </citation>
    <scope>NUCLEOTIDE SEQUENCE [LARGE SCALE GENOMIC DNA]</scope>
    <source>
        <strain evidence="2">T-177</strain>
    </source>
</reference>
<sequence length="414" mass="48460">MDYRLGPSYSACFLRLSTSAHLQSCVLRNAWSMSLSTTSLPTLRSITTRERIASVVSSLRRVRPRVPFWELSAHRRPTLWSLYRGLLRDAPTANIRTRVTAIFRQTRYLTGTAATKVQLVKCYKLLDVFRAAKAGDVHMQNILHRYDRLIKARAENDHMKHLILKDIAWRNKLRNRPIMTGSFLRASLANKPLPRLRPQPIAISMMIRKRRAARERRSERQKTVNEWLEDMKLERYFEETLSTITGGEFHGVYAKSNREWLEPLYQLRSGIQETFDRDLARSETPIPPNLITAIKAARRERVANKTRERARERAGVTLPRTLRRQRKGPPAHVLCKMSPAQRRMDKVVRSISEVGYIGEMKRRLGFKLREPDKWRVEIGKEEDEGHLRKEVQRVEAENLRRRRLIEQRGQVADE</sequence>